<name>A0AAW2I1B0_9NEOP</name>
<dbReference type="PANTHER" id="PTHR11360:SF286">
    <property type="entry name" value="GH22266P"/>
    <property type="match status" value="1"/>
</dbReference>
<reference evidence="3" key="1">
    <citation type="journal article" date="2024" name="Gigascience">
        <title>Chromosome-level genome of the poultry shaft louse Menopon gallinae provides insight into the host-switching and adaptive evolution of parasitic lice.</title>
        <authorList>
            <person name="Xu Y."/>
            <person name="Ma L."/>
            <person name="Liu S."/>
            <person name="Liang Y."/>
            <person name="Liu Q."/>
            <person name="He Z."/>
            <person name="Tian L."/>
            <person name="Duan Y."/>
            <person name="Cai W."/>
            <person name="Li H."/>
            <person name="Song F."/>
        </authorList>
    </citation>
    <scope>NUCLEOTIDE SEQUENCE</scope>
    <source>
        <strain evidence="3">Cailab_2023a</strain>
    </source>
</reference>
<feature type="transmembrane region" description="Helical" evidence="2">
    <location>
        <begin position="233"/>
        <end position="251"/>
    </location>
</feature>
<feature type="compositionally biased region" description="Basic and acidic residues" evidence="1">
    <location>
        <begin position="356"/>
        <end position="383"/>
    </location>
</feature>
<feature type="region of interest" description="Disordered" evidence="1">
    <location>
        <begin position="1"/>
        <end position="52"/>
    </location>
</feature>
<feature type="transmembrane region" description="Helical" evidence="2">
    <location>
        <begin position="169"/>
        <end position="194"/>
    </location>
</feature>
<dbReference type="FunFam" id="1.20.1250.20:FF:000271">
    <property type="entry name" value="Monocarboxylate transporter"/>
    <property type="match status" value="1"/>
</dbReference>
<feature type="compositionally biased region" description="Polar residues" evidence="1">
    <location>
        <begin position="399"/>
        <end position="419"/>
    </location>
</feature>
<keyword evidence="2" id="KW-0472">Membrane</keyword>
<feature type="compositionally biased region" description="Acidic residues" evidence="1">
    <location>
        <begin position="43"/>
        <end position="52"/>
    </location>
</feature>
<protein>
    <recommendedName>
        <fullName evidence="4">Monocarboxylate transporter 3</fullName>
    </recommendedName>
</protein>
<dbReference type="PANTHER" id="PTHR11360">
    <property type="entry name" value="MONOCARBOXYLATE TRANSPORTER"/>
    <property type="match status" value="1"/>
</dbReference>
<dbReference type="InterPro" id="IPR050327">
    <property type="entry name" value="Proton-linked_MCT"/>
</dbReference>
<sequence length="843" mass="91322">MGPATSREDEAAAAAADTGLSLTAGSAPDPDATESECSRGEDDRDEQECLSPPDEDVLSYCEYHDIPAPPDGGYGWVIVFASFMCNMIVDGIGYTFGVFLEELVTYFESGKGTVAWVGSLLSGMYLTAGPVVSALTNKYGCRAVCIAGSIIGCCSFVFSTFAPNVGVLMLVYGFMGGVGFGLIYLPSVVCVGYYFETKRSLATGIAVCGSGVGTFAFSPFARILLEQYGWRGANLILAGIILNCAVFGALMKPLEFPKTPRQKPLLQRMADEKRYQMERGSISGSYFMVQLPDGTMEKRMKMPINFNYDPGVHSSFNLDQLSQMPGTPITPIPTLPTISEVKGTEHGSSGGSNESAEVKPVPERRKSRRMDEIKEEDARERLQIRQAAGGDDKKEDSNSEFNKSNMPRNASQPSFTTHFSGLPKNGSVPFFDRIRKTSASERYRPTLQAIRNSSRTSMTSNGDLKKSMHLKLSTSSFGNNNCDDMWSKTDVDMESSFGASKMSLQRDRRELIRPMSRKDIFYSGSVVNLPEYQSQKSLAGYRQSVISLPRYGTQTAMSVRDVETGPPPDLCPCLSLPEAFKSALNDMMDISLLKDPVFLLIGISNVFGMAGLYVPFVYLVNAAVSEGVDLGSASFLISVIGFTNTVGRIACGYVADFPKVNSLFLNNICLVVSTLAVAAVPLCHDFASYVVTAVFFGIAISGYISLTSIILVDLLGLDKLTNAFGLLILFRGCATIIGSPLAGAVYDATGVYSIPFFMAGGFFAISALTSFLAPVMKRWSKPKIPIIQQDVLTPIDEDEEEDEDQDMGNGIVIPEITKTAPTPSSNTPTQRGPQEIEQIESVL</sequence>
<keyword evidence="2" id="KW-1133">Transmembrane helix</keyword>
<feature type="compositionally biased region" description="Basic and acidic residues" evidence="1">
    <location>
        <begin position="1"/>
        <end position="10"/>
    </location>
</feature>
<feature type="transmembrane region" description="Helical" evidence="2">
    <location>
        <begin position="663"/>
        <end position="680"/>
    </location>
</feature>
<feature type="transmembrane region" description="Helical" evidence="2">
    <location>
        <begin position="143"/>
        <end position="163"/>
    </location>
</feature>
<gene>
    <name evidence="3" type="ORF">PYX00_003373</name>
</gene>
<dbReference type="FunFam" id="1.20.1250.20:FF:000372">
    <property type="entry name" value="Monocarboxylate transporter"/>
    <property type="match status" value="1"/>
</dbReference>
<evidence type="ECO:0008006" key="4">
    <source>
        <dbReference type="Google" id="ProtNLM"/>
    </source>
</evidence>
<proteinExistence type="predicted"/>
<evidence type="ECO:0000313" key="3">
    <source>
        <dbReference type="EMBL" id="KAL0275556.1"/>
    </source>
</evidence>
<feature type="transmembrane region" description="Helical" evidence="2">
    <location>
        <begin position="724"/>
        <end position="746"/>
    </location>
</feature>
<accession>A0AAW2I1B0</accession>
<feature type="region of interest" description="Disordered" evidence="1">
    <location>
        <begin position="317"/>
        <end position="422"/>
    </location>
</feature>
<dbReference type="InterPro" id="IPR036259">
    <property type="entry name" value="MFS_trans_sf"/>
</dbReference>
<evidence type="ECO:0000256" key="1">
    <source>
        <dbReference type="SAM" id="MobiDB-lite"/>
    </source>
</evidence>
<feature type="transmembrane region" description="Helical" evidence="2">
    <location>
        <begin position="74"/>
        <end position="94"/>
    </location>
</feature>
<dbReference type="EMBL" id="JARGDH010000002">
    <property type="protein sequence ID" value="KAL0275556.1"/>
    <property type="molecule type" value="Genomic_DNA"/>
</dbReference>
<comment type="caution">
    <text evidence="3">The sequence shown here is derived from an EMBL/GenBank/DDBJ whole genome shotgun (WGS) entry which is preliminary data.</text>
</comment>
<feature type="transmembrane region" description="Helical" evidence="2">
    <location>
        <begin position="114"/>
        <end position="136"/>
    </location>
</feature>
<feature type="compositionally biased region" description="Acidic residues" evidence="1">
    <location>
        <begin position="797"/>
        <end position="806"/>
    </location>
</feature>
<dbReference type="AlphaFoldDB" id="A0AAW2I1B0"/>
<feature type="transmembrane region" description="Helical" evidence="2">
    <location>
        <begin position="686"/>
        <end position="712"/>
    </location>
</feature>
<evidence type="ECO:0000256" key="2">
    <source>
        <dbReference type="SAM" id="Phobius"/>
    </source>
</evidence>
<dbReference type="SUPFAM" id="SSF103473">
    <property type="entry name" value="MFS general substrate transporter"/>
    <property type="match status" value="1"/>
</dbReference>
<feature type="transmembrane region" description="Helical" evidence="2">
    <location>
        <begin position="752"/>
        <end position="773"/>
    </location>
</feature>
<dbReference type="GO" id="GO:0008028">
    <property type="term" value="F:monocarboxylic acid transmembrane transporter activity"/>
    <property type="evidence" value="ECO:0007669"/>
    <property type="project" value="TreeGrafter"/>
</dbReference>
<dbReference type="Gene3D" id="1.20.1250.20">
    <property type="entry name" value="MFS general substrate transporter like domains"/>
    <property type="match status" value="2"/>
</dbReference>
<feature type="transmembrane region" description="Helical" evidence="2">
    <location>
        <begin position="201"/>
        <end position="221"/>
    </location>
</feature>
<keyword evidence="2" id="KW-0812">Transmembrane</keyword>
<feature type="region of interest" description="Disordered" evidence="1">
    <location>
        <begin position="797"/>
        <end position="843"/>
    </location>
</feature>
<feature type="transmembrane region" description="Helical" evidence="2">
    <location>
        <begin position="630"/>
        <end position="651"/>
    </location>
</feature>
<feature type="compositionally biased region" description="Polar residues" evidence="1">
    <location>
        <begin position="819"/>
        <end position="832"/>
    </location>
</feature>
<feature type="transmembrane region" description="Helical" evidence="2">
    <location>
        <begin position="597"/>
        <end position="618"/>
    </location>
</feature>
<organism evidence="3">
    <name type="scientific">Menopon gallinae</name>
    <name type="common">poultry shaft louse</name>
    <dbReference type="NCBI Taxonomy" id="328185"/>
    <lineage>
        <taxon>Eukaryota</taxon>
        <taxon>Metazoa</taxon>
        <taxon>Ecdysozoa</taxon>
        <taxon>Arthropoda</taxon>
        <taxon>Hexapoda</taxon>
        <taxon>Insecta</taxon>
        <taxon>Pterygota</taxon>
        <taxon>Neoptera</taxon>
        <taxon>Paraneoptera</taxon>
        <taxon>Psocodea</taxon>
        <taxon>Troctomorpha</taxon>
        <taxon>Phthiraptera</taxon>
        <taxon>Amblycera</taxon>
        <taxon>Menoponidae</taxon>
        <taxon>Menopon</taxon>
    </lineage>
</organism>
<feature type="compositionally biased region" description="Low complexity" evidence="1">
    <location>
        <begin position="12"/>
        <end position="25"/>
    </location>
</feature>
<dbReference type="CDD" id="cd17352">
    <property type="entry name" value="MFS_MCT_SLC16"/>
    <property type="match status" value="1"/>
</dbReference>
<dbReference type="Pfam" id="PF07690">
    <property type="entry name" value="MFS_1"/>
    <property type="match status" value="2"/>
</dbReference>
<dbReference type="InterPro" id="IPR011701">
    <property type="entry name" value="MFS"/>
</dbReference>